<proteinExistence type="predicted"/>
<sequence length="478" mass="52409">MLMAEAFYLVVGFAQQHIDQMTDAITLAGTVDGRQRLTRRLGGIPGLHAIDAIVAMPAWLEHVFVEIGQQGLSAATGFFAQGEHGVELVLLQTLMALVTFGVLQHLLEHQHVLQTVSHPGIGRQAITPGPAGFLIVGLKRFGQVHVRNKTHVGFVDAHAERDGRHHDQPFLIKEAFLVGSTCFRGQPGVIRQRGIAVFAQKNGHFIDFLARQAVDDTGIAAPFGEERQQLFARLFLGHDAIEDVGAVEAGQKTLGVLQVQARDDFFAGTLVGGGGQRDARHIRKQLGQLPQLQVLRAEIMTPLRYAVRFINGKQGNLKVLQERQHARLHQALRGEVEHFHFAQANAVSQFALLLGTEGGVERSSGHTEFIQRGDLIVHQRNERRDDHTKPLTQQPRHLKTQGLATTGRHQHQCIATVGYTLDNGTLATTKAVVTEDVFKYALCLLKHKNPGISCCTAKRGSIPERSGAMDGSDMSGRN</sequence>
<accession>A0A658KA68</accession>
<comment type="caution">
    <text evidence="1">The sequence shown here is derived from an EMBL/GenBank/DDBJ whole genome shotgun (WGS) entry which is preliminary data.</text>
</comment>
<reference evidence="1 2" key="1">
    <citation type="submission" date="2018-08" db="EMBL/GenBank/DDBJ databases">
        <title>Recombination of ecologically and evolutionarily significant loci maintains genetic cohesion in the Pseudomonas syringae species complex.</title>
        <authorList>
            <person name="Dillon M."/>
            <person name="Thakur S."/>
            <person name="Almeida R.N.D."/>
            <person name="Weir B.S."/>
            <person name="Guttman D.S."/>
        </authorList>
    </citation>
    <scope>NUCLEOTIDE SEQUENCE [LARGE SCALE GENOMIC DNA]</scope>
    <source>
        <strain evidence="1 2">ICMP 7847</strain>
    </source>
</reference>
<name>A0A658KA68_PSEA0</name>
<gene>
    <name evidence="1" type="ORF">ALP66_05744</name>
</gene>
<organism evidence="1 2">
    <name type="scientific">Pseudomonas amygdali pv. photiniae</name>
    <dbReference type="NCBI Taxonomy" id="251724"/>
    <lineage>
        <taxon>Bacteria</taxon>
        <taxon>Pseudomonadati</taxon>
        <taxon>Pseudomonadota</taxon>
        <taxon>Gammaproteobacteria</taxon>
        <taxon>Pseudomonadales</taxon>
        <taxon>Pseudomonadaceae</taxon>
        <taxon>Pseudomonas</taxon>
        <taxon>Pseudomonas amygdali</taxon>
    </lineage>
</organism>
<dbReference type="AlphaFoldDB" id="A0A658KA68"/>
<evidence type="ECO:0000313" key="1">
    <source>
        <dbReference type="EMBL" id="RMS48421.1"/>
    </source>
</evidence>
<dbReference type="Proteomes" id="UP000270873">
    <property type="component" value="Unassembled WGS sequence"/>
</dbReference>
<dbReference type="EMBL" id="RBSP01000388">
    <property type="protein sequence ID" value="RMS48421.1"/>
    <property type="molecule type" value="Genomic_DNA"/>
</dbReference>
<evidence type="ECO:0000313" key="2">
    <source>
        <dbReference type="Proteomes" id="UP000270873"/>
    </source>
</evidence>
<protein>
    <submittedName>
        <fullName evidence="1">Uncharacterized protein</fullName>
    </submittedName>
</protein>